<proteinExistence type="inferred from homology"/>
<evidence type="ECO:0000313" key="11">
    <source>
        <dbReference type="EMBL" id="SMB80018.1"/>
    </source>
</evidence>
<accession>A0A1W1UFY1</accession>
<evidence type="ECO:0000256" key="3">
    <source>
        <dbReference type="ARBA" id="ARBA00009850"/>
    </source>
</evidence>
<dbReference type="GO" id="GO:0033971">
    <property type="term" value="F:hydroxyisourate hydrolase activity"/>
    <property type="evidence" value="ECO:0007669"/>
    <property type="project" value="UniProtKB-EC"/>
</dbReference>
<dbReference type="SMART" id="SM00095">
    <property type="entry name" value="TR_THY"/>
    <property type="match status" value="1"/>
</dbReference>
<dbReference type="PRINTS" id="PR00189">
    <property type="entry name" value="TRNSTHYRETIN"/>
</dbReference>
<dbReference type="Gene3D" id="2.60.40.180">
    <property type="entry name" value="Transthyretin/hydroxyisourate hydrolase domain"/>
    <property type="match status" value="1"/>
</dbReference>
<feature type="binding site" evidence="7">
    <location>
        <position position="42"/>
    </location>
    <ligand>
        <name>substrate</name>
    </ligand>
</feature>
<evidence type="ECO:0000256" key="8">
    <source>
        <dbReference type="RuleBase" id="RU361270"/>
    </source>
</evidence>
<feature type="signal peptide" evidence="9">
    <location>
        <begin position="1"/>
        <end position="30"/>
    </location>
</feature>
<dbReference type="InterPro" id="IPR023418">
    <property type="entry name" value="Thyroxine_BS"/>
</dbReference>
<dbReference type="SUPFAM" id="SSF49472">
    <property type="entry name" value="Transthyretin (synonym: prealbumin)"/>
    <property type="match status" value="1"/>
</dbReference>
<name>A0A1W1UFY1_9BACT</name>
<feature type="domain" description="Transthyretin/hydroxyisourate hydrolase" evidence="10">
    <location>
        <begin position="34"/>
        <end position="150"/>
    </location>
</feature>
<evidence type="ECO:0000256" key="2">
    <source>
        <dbReference type="ARBA" id="ARBA00002704"/>
    </source>
</evidence>
<dbReference type="InterPro" id="IPR023416">
    <property type="entry name" value="Transthyretin/HIU_hydrolase_d"/>
</dbReference>
<evidence type="ECO:0000256" key="7">
    <source>
        <dbReference type="PIRSR" id="PIRSR600895-51"/>
    </source>
</evidence>
<keyword evidence="5 8" id="KW-0659">Purine metabolism</keyword>
<dbReference type="STRING" id="645990.SAMN00120144_3878"/>
<keyword evidence="6 8" id="KW-0378">Hydrolase</keyword>
<dbReference type="GO" id="GO:0006144">
    <property type="term" value="P:purine nucleobase metabolic process"/>
    <property type="evidence" value="ECO:0007669"/>
    <property type="project" value="UniProtKB-KW"/>
</dbReference>
<evidence type="ECO:0000256" key="5">
    <source>
        <dbReference type="ARBA" id="ARBA00022631"/>
    </source>
</evidence>
<feature type="binding site" evidence="7">
    <location>
        <position position="82"/>
    </location>
    <ligand>
        <name>substrate</name>
    </ligand>
</feature>
<evidence type="ECO:0000256" key="6">
    <source>
        <dbReference type="ARBA" id="ARBA00022801"/>
    </source>
</evidence>
<gene>
    <name evidence="11" type="ORF">SAMN00120144_3878</name>
</gene>
<evidence type="ECO:0000313" key="12">
    <source>
        <dbReference type="Proteomes" id="UP000192266"/>
    </source>
</evidence>
<evidence type="ECO:0000256" key="4">
    <source>
        <dbReference type="ARBA" id="ARBA00011881"/>
    </source>
</evidence>
<protein>
    <recommendedName>
        <fullName evidence="8">5-hydroxyisourate hydrolase</fullName>
        <shortName evidence="8">HIU hydrolase</shortName>
        <shortName evidence="8">HIUHase</shortName>
        <ecNumber evidence="8">3.5.2.17</ecNumber>
    </recommendedName>
</protein>
<dbReference type="EMBL" id="FWWW01000019">
    <property type="protein sequence ID" value="SMB80018.1"/>
    <property type="molecule type" value="Genomic_DNA"/>
</dbReference>
<evidence type="ECO:0000256" key="1">
    <source>
        <dbReference type="ARBA" id="ARBA00001043"/>
    </source>
</evidence>
<comment type="subunit">
    <text evidence="4 8">Homotetramer.</text>
</comment>
<dbReference type="InterPro" id="IPR000895">
    <property type="entry name" value="Transthyretin/HIU_hydrolase"/>
</dbReference>
<dbReference type="PANTHER" id="PTHR10395">
    <property type="entry name" value="URICASE AND TRANSTHYRETIN-RELATED"/>
    <property type="match status" value="1"/>
</dbReference>
<sequence length="151" mass="16660">MVFAFFTSSRIPLKALLLCLLCLLPLLGLAQQTPPAYQLSTHILDISRGTPAPGVTVRLEKYDATKKAWGTVAEKKTDAAGRIGDFLPMAGQKTPHIGIYKLTFLTQPYFAARQQASFYPYIEVVFELTDGAHYHVPITLSAFGYSTYRGS</sequence>
<dbReference type="InterPro" id="IPR036817">
    <property type="entry name" value="Transthyretin/HIU_hydrolase_sf"/>
</dbReference>
<feature type="binding site" evidence="7">
    <location>
        <position position="148"/>
    </location>
    <ligand>
        <name>substrate</name>
    </ligand>
</feature>
<dbReference type="AlphaFoldDB" id="A0A1W1UFY1"/>
<feature type="chain" id="PRO_5012529074" description="5-hydroxyisourate hydrolase" evidence="9">
    <location>
        <begin position="31"/>
        <end position="151"/>
    </location>
</feature>
<dbReference type="Pfam" id="PF00576">
    <property type="entry name" value="Transthyretin"/>
    <property type="match status" value="1"/>
</dbReference>
<keyword evidence="9" id="KW-0732">Signal</keyword>
<dbReference type="Proteomes" id="UP000192266">
    <property type="component" value="Unassembled WGS sequence"/>
</dbReference>
<dbReference type="CDD" id="cd05822">
    <property type="entry name" value="TLP_HIUase"/>
    <property type="match status" value="1"/>
</dbReference>
<dbReference type="InterPro" id="IPR014306">
    <property type="entry name" value="Hydroxyisourate_hydrolase"/>
</dbReference>
<evidence type="ECO:0000259" key="10">
    <source>
        <dbReference type="SMART" id="SM00095"/>
    </source>
</evidence>
<organism evidence="11 12">
    <name type="scientific">Hymenobacter roseosalivarius DSM 11622</name>
    <dbReference type="NCBI Taxonomy" id="645990"/>
    <lineage>
        <taxon>Bacteria</taxon>
        <taxon>Pseudomonadati</taxon>
        <taxon>Bacteroidota</taxon>
        <taxon>Cytophagia</taxon>
        <taxon>Cytophagales</taxon>
        <taxon>Hymenobacteraceae</taxon>
        <taxon>Hymenobacter</taxon>
    </lineage>
</organism>
<dbReference type="EC" id="3.5.2.17" evidence="8"/>
<reference evidence="11 12" key="1">
    <citation type="submission" date="2017-04" db="EMBL/GenBank/DDBJ databases">
        <authorList>
            <person name="Afonso C.L."/>
            <person name="Miller P.J."/>
            <person name="Scott M.A."/>
            <person name="Spackman E."/>
            <person name="Goraichik I."/>
            <person name="Dimitrov K.M."/>
            <person name="Suarez D.L."/>
            <person name="Swayne D.E."/>
        </authorList>
    </citation>
    <scope>NUCLEOTIDE SEQUENCE [LARGE SCALE GENOMIC DNA]</scope>
    <source>
        <strain evidence="11 12">DSM 11622</strain>
    </source>
</reference>
<dbReference type="PROSITE" id="PS00768">
    <property type="entry name" value="TRANSTHYRETIN_1"/>
    <property type="match status" value="1"/>
</dbReference>
<evidence type="ECO:0000256" key="9">
    <source>
        <dbReference type="SAM" id="SignalP"/>
    </source>
</evidence>
<comment type="similarity">
    <text evidence="3 8">Belongs to the transthyretin family. 5-hydroxyisourate hydrolase subfamily.</text>
</comment>
<comment type="catalytic activity">
    <reaction evidence="1 8">
        <text>5-hydroxyisourate + H2O = 5-hydroxy-2-oxo-4-ureido-2,5-dihydro-1H-imidazole-5-carboxylate + H(+)</text>
        <dbReference type="Rhea" id="RHEA:23736"/>
        <dbReference type="ChEBI" id="CHEBI:15377"/>
        <dbReference type="ChEBI" id="CHEBI:15378"/>
        <dbReference type="ChEBI" id="CHEBI:18072"/>
        <dbReference type="ChEBI" id="CHEBI:58639"/>
        <dbReference type="EC" id="3.5.2.17"/>
    </reaction>
</comment>
<comment type="function">
    <text evidence="2">Catalyzes the hydrolysis of 5-hydroxyisourate (HIU) to 2-oxo-4-hydroxy-4-carboxy-5-ureidoimidazoline (OHCU).</text>
</comment>
<dbReference type="NCBIfam" id="TIGR02962">
    <property type="entry name" value="hdxy_isourate"/>
    <property type="match status" value="1"/>
</dbReference>
<keyword evidence="12" id="KW-1185">Reference proteome</keyword>
<dbReference type="PANTHER" id="PTHR10395:SF7">
    <property type="entry name" value="5-HYDROXYISOURATE HYDROLASE"/>
    <property type="match status" value="1"/>
</dbReference>